<dbReference type="Pfam" id="PF00612">
    <property type="entry name" value="IQ"/>
    <property type="match status" value="2"/>
</dbReference>
<dbReference type="Gene3D" id="1.25.40.10">
    <property type="entry name" value="Tetratricopeptide repeat domain"/>
    <property type="match status" value="1"/>
</dbReference>
<proteinExistence type="predicted"/>
<dbReference type="EMBL" id="MPUH01000004">
    <property type="protein sequence ID" value="OMJ96050.1"/>
    <property type="molecule type" value="Genomic_DNA"/>
</dbReference>
<dbReference type="InterPro" id="IPR019734">
    <property type="entry name" value="TPR_rpt"/>
</dbReference>
<dbReference type="InterPro" id="IPR011990">
    <property type="entry name" value="TPR-like_helical_dom_sf"/>
</dbReference>
<dbReference type="Proteomes" id="UP000187209">
    <property type="component" value="Unassembled WGS sequence"/>
</dbReference>
<organism evidence="1 2">
    <name type="scientific">Stentor coeruleus</name>
    <dbReference type="NCBI Taxonomy" id="5963"/>
    <lineage>
        <taxon>Eukaryota</taxon>
        <taxon>Sar</taxon>
        <taxon>Alveolata</taxon>
        <taxon>Ciliophora</taxon>
        <taxon>Postciliodesmatophora</taxon>
        <taxon>Heterotrichea</taxon>
        <taxon>Heterotrichida</taxon>
        <taxon>Stentoridae</taxon>
        <taxon>Stentor</taxon>
    </lineage>
</organism>
<keyword evidence="2" id="KW-1185">Reference proteome</keyword>
<comment type="caution">
    <text evidence="1">The sequence shown here is derived from an EMBL/GenBank/DDBJ whole genome shotgun (WGS) entry which is preliminary data.</text>
</comment>
<reference evidence="1 2" key="1">
    <citation type="submission" date="2016-11" db="EMBL/GenBank/DDBJ databases">
        <title>The macronuclear genome of Stentor coeruleus: a giant cell with tiny introns.</title>
        <authorList>
            <person name="Slabodnick M."/>
            <person name="Ruby J.G."/>
            <person name="Reiff S.B."/>
            <person name="Swart E.C."/>
            <person name="Gosai S."/>
            <person name="Prabakaran S."/>
            <person name="Witkowska E."/>
            <person name="Larue G.E."/>
            <person name="Fisher S."/>
            <person name="Freeman R.M."/>
            <person name="Gunawardena J."/>
            <person name="Chu W."/>
            <person name="Stover N.A."/>
            <person name="Gregory B.D."/>
            <person name="Nowacki M."/>
            <person name="Derisi J."/>
            <person name="Roy S.W."/>
            <person name="Marshall W.F."/>
            <person name="Sood P."/>
        </authorList>
    </citation>
    <scope>NUCLEOTIDE SEQUENCE [LARGE SCALE GENOMIC DNA]</scope>
    <source>
        <strain evidence="1">WM001</strain>
    </source>
</reference>
<evidence type="ECO:0000313" key="1">
    <source>
        <dbReference type="EMBL" id="OMJ96050.1"/>
    </source>
</evidence>
<dbReference type="SMART" id="SM00028">
    <property type="entry name" value="TPR"/>
    <property type="match status" value="4"/>
</dbReference>
<accession>A0A1R2D4A9</accession>
<gene>
    <name evidence="1" type="ORF">SteCoe_432</name>
</gene>
<dbReference type="SUPFAM" id="SSF48452">
    <property type="entry name" value="TPR-like"/>
    <property type="match status" value="1"/>
</dbReference>
<dbReference type="SMART" id="SM00015">
    <property type="entry name" value="IQ"/>
    <property type="match status" value="2"/>
</dbReference>
<protein>
    <submittedName>
        <fullName evidence="1">Uncharacterized protein</fullName>
    </submittedName>
</protein>
<sequence>MLLKSEILVLNWNKKALELKNEGKVRESLILFLKAEEILRTFPSVKLQYLTYNNLACHFEKEKSYNRAISYLAMCTKLKDIDPSCKILNIGVYLNLSAIKSKLNLHEAALNHALKAHALLETIQNSCLKTICYYSVALEYEYLTKIPFALHYYKKAFEISLTFFGPSHEITEKIRFSLRFCKEKPSTTVDSLCILREKTSYSLKRSKRFKTSRNCHKEDNYEKTDTKILNKLINWRAKTRSESPKLNTSKNLRQKFSQLSQENNRSAAITGKLEEKLNFISKELASLNGKLSSIGCRFEGENEEKSLPMKFNNKMNAAVKIQKAFREYLKRQQKKLEKTVKFVESKERDLKVIPFFLMNFDVTRASKRSFTYANNFAIRKVEKKVQTSREGPRNKKKTTKGLLESIIFIQKYIRGFLQRQKYKKLQKAQKH</sequence>
<dbReference type="AlphaFoldDB" id="A0A1R2D4A9"/>
<name>A0A1R2D4A9_9CILI</name>
<dbReference type="InterPro" id="IPR000048">
    <property type="entry name" value="IQ_motif_EF-hand-BS"/>
</dbReference>
<dbReference type="PROSITE" id="PS50096">
    <property type="entry name" value="IQ"/>
    <property type="match status" value="2"/>
</dbReference>
<evidence type="ECO:0000313" key="2">
    <source>
        <dbReference type="Proteomes" id="UP000187209"/>
    </source>
</evidence>